<comment type="similarity">
    <text evidence="2">Belongs to the COG3 family.</text>
</comment>
<feature type="domain" description="Conserved oligomeric Golgi complex subunit 3 C-terminal" evidence="10">
    <location>
        <begin position="285"/>
        <end position="632"/>
    </location>
</feature>
<dbReference type="GO" id="GO:0007030">
    <property type="term" value="P:Golgi organization"/>
    <property type="evidence" value="ECO:0007669"/>
    <property type="project" value="TreeGrafter"/>
</dbReference>
<dbReference type="RefSeq" id="XP_038779573.1">
    <property type="nucleotide sequence ID" value="XM_038923645.1"/>
</dbReference>
<evidence type="ECO:0000259" key="10">
    <source>
        <dbReference type="Pfam" id="PF20671"/>
    </source>
</evidence>
<dbReference type="AlphaFoldDB" id="A0A875S4X4"/>
<evidence type="ECO:0000256" key="3">
    <source>
        <dbReference type="ARBA" id="ARBA00020976"/>
    </source>
</evidence>
<gene>
    <name evidence="11" type="ORF">FOA43_003394</name>
</gene>
<evidence type="ECO:0000259" key="9">
    <source>
        <dbReference type="Pfam" id="PF04136"/>
    </source>
</evidence>
<feature type="domain" description="Conserved oligomeric Golgi complex subunit 3 N-terminal" evidence="9">
    <location>
        <begin position="111"/>
        <end position="258"/>
    </location>
</feature>
<protein>
    <recommendedName>
        <fullName evidence="3">Conserved oligomeric Golgi complex subunit 3</fullName>
    </recommendedName>
    <alternativeName>
        <fullName evidence="8">Component of oligomeric Golgi complex 3</fullName>
    </alternativeName>
</protein>
<sequence>MRRLRRRGSTVQGIAMSIPLLDAPLQLERGVEDAKSGASIKHRRTKSDGCLEVKSADKVSLPSHLLYPFTELEKVTLWNKEINKFESDLTIDLDDQLLLEDLSMATAIEFQEYLKFTLHENLRFETEAEAIIEKLDELLTINDQVTQRTEEFQSKSNILVTKVDKLTSLQHNLSDKLSFFEALDPIIQTLNTTSSGSIVLKASFQEDILAKLDKCIQFLDDPTSKDFKELSIYKFRFKQCMVRALTLMRNYIISNLREEEQRAQTKINVQKNDDNETSSRVLIDATLYSQFAKDLSKTSILFKRLYQRSSSKLEESEEYFGLLNDCYNQYFKSRGALLHSVIGSTSKDDKDAKSSTSQKIQASLSKFSKLLNRESAVFKRIFFIPESEIIENRDNEVNIGAMNTFFESLVDPLYESLRDQIIRETSIDELCETLGIIEGYFDYDYEDGNTASGISTLDSQTSGMDFIKGGIDYQRLFRPLLEDTESRLVFRVRRYIDTNVLNYQRTGKELSIESRRTRPSDGDTVEPDLDMTLSNTSNVTPLSPRTSFIYPPVLKTVKLLSRIYQLVGQNIFDDMANSIVHLAITSLKSNFDDDVSLESKLYEIKNLMFLKDYMSSFDVEGSSRETTFDFSGLTDLYHTIMGRRKASKHRKDILSLPNTRNPLFAAVPRVVTDFFNCKAEIVTTLRETVHSFIDISKDVFIEPLNSYPGTLDLAHAMDKFMDTLHNELPRLGPQIRDYIDDQQTLYFLVDGLQNEVMEEYQKFYNKAIEFEKSQMVEKLLDEESVLSVWGAIVEDMLGDLDNQDDQNTSAID</sequence>
<dbReference type="GO" id="GO:0005801">
    <property type="term" value="C:cis-Golgi network"/>
    <property type="evidence" value="ECO:0007669"/>
    <property type="project" value="InterPro"/>
</dbReference>
<dbReference type="GO" id="GO:0017119">
    <property type="term" value="C:Golgi transport complex"/>
    <property type="evidence" value="ECO:0007669"/>
    <property type="project" value="TreeGrafter"/>
</dbReference>
<dbReference type="GO" id="GO:0006891">
    <property type="term" value="P:intra-Golgi vesicle-mediated transport"/>
    <property type="evidence" value="ECO:0007669"/>
    <property type="project" value="TreeGrafter"/>
</dbReference>
<proteinExistence type="inferred from homology"/>
<dbReference type="KEGG" id="bnn:FOA43_003394"/>
<evidence type="ECO:0000256" key="7">
    <source>
        <dbReference type="ARBA" id="ARBA00023136"/>
    </source>
</evidence>
<organism evidence="11 12">
    <name type="scientific">Eeniella nana</name>
    <name type="common">Yeast</name>
    <name type="synonym">Brettanomyces nanus</name>
    <dbReference type="NCBI Taxonomy" id="13502"/>
    <lineage>
        <taxon>Eukaryota</taxon>
        <taxon>Fungi</taxon>
        <taxon>Dikarya</taxon>
        <taxon>Ascomycota</taxon>
        <taxon>Saccharomycotina</taxon>
        <taxon>Pichiomycetes</taxon>
        <taxon>Pichiales</taxon>
        <taxon>Pichiaceae</taxon>
        <taxon>Brettanomyces</taxon>
    </lineage>
</organism>
<keyword evidence="7" id="KW-0472">Membrane</keyword>
<keyword evidence="4" id="KW-0813">Transport</keyword>
<dbReference type="PANTHER" id="PTHR13302">
    <property type="entry name" value="CONSERVED OLIGOMERIC GOLGI COMPLEX COMPONENT 3"/>
    <property type="match status" value="1"/>
</dbReference>
<evidence type="ECO:0000256" key="4">
    <source>
        <dbReference type="ARBA" id="ARBA00022448"/>
    </source>
</evidence>
<dbReference type="GO" id="GO:0000139">
    <property type="term" value="C:Golgi membrane"/>
    <property type="evidence" value="ECO:0007669"/>
    <property type="project" value="UniProtKB-SubCell"/>
</dbReference>
<comment type="subcellular location">
    <subcellularLocation>
        <location evidence="1">Golgi apparatus membrane</location>
        <topology evidence="1">Peripheral membrane protein</topology>
    </subcellularLocation>
</comment>
<dbReference type="OrthoDB" id="296793at2759"/>
<dbReference type="GeneID" id="62196794"/>
<dbReference type="InterPro" id="IPR048685">
    <property type="entry name" value="COG3_C"/>
</dbReference>
<dbReference type="Pfam" id="PF20671">
    <property type="entry name" value="COG3_C"/>
    <property type="match status" value="1"/>
</dbReference>
<evidence type="ECO:0000256" key="2">
    <source>
        <dbReference type="ARBA" id="ARBA00009936"/>
    </source>
</evidence>
<evidence type="ECO:0000256" key="1">
    <source>
        <dbReference type="ARBA" id="ARBA00004395"/>
    </source>
</evidence>
<evidence type="ECO:0000313" key="12">
    <source>
        <dbReference type="Proteomes" id="UP000662931"/>
    </source>
</evidence>
<evidence type="ECO:0000313" key="11">
    <source>
        <dbReference type="EMBL" id="QPG76008.1"/>
    </source>
</evidence>
<dbReference type="InterPro" id="IPR048320">
    <property type="entry name" value="COG3_N"/>
</dbReference>
<accession>A0A875S4X4</accession>
<dbReference type="InterPro" id="IPR007265">
    <property type="entry name" value="COG_su3"/>
</dbReference>
<keyword evidence="6" id="KW-0333">Golgi apparatus</keyword>
<dbReference type="Pfam" id="PF04136">
    <property type="entry name" value="COG3_N"/>
    <property type="match status" value="1"/>
</dbReference>
<evidence type="ECO:0000256" key="5">
    <source>
        <dbReference type="ARBA" id="ARBA00022927"/>
    </source>
</evidence>
<keyword evidence="12" id="KW-1185">Reference proteome</keyword>
<dbReference type="EMBL" id="CP064815">
    <property type="protein sequence ID" value="QPG76008.1"/>
    <property type="molecule type" value="Genomic_DNA"/>
</dbReference>
<dbReference type="PANTHER" id="PTHR13302:SF8">
    <property type="entry name" value="CONSERVED OLIGOMERIC GOLGI COMPLEX SUBUNIT 3"/>
    <property type="match status" value="1"/>
</dbReference>
<dbReference type="GO" id="GO:0032258">
    <property type="term" value="P:cytoplasm to vacuole targeting by the Cvt pathway"/>
    <property type="evidence" value="ECO:0007669"/>
    <property type="project" value="TreeGrafter"/>
</dbReference>
<dbReference type="GO" id="GO:0006914">
    <property type="term" value="P:autophagy"/>
    <property type="evidence" value="ECO:0007669"/>
    <property type="project" value="TreeGrafter"/>
</dbReference>
<evidence type="ECO:0000256" key="6">
    <source>
        <dbReference type="ARBA" id="ARBA00023034"/>
    </source>
</evidence>
<keyword evidence="5" id="KW-0653">Protein transport</keyword>
<name>A0A875S4X4_EENNA</name>
<reference evidence="11" key="1">
    <citation type="submission" date="2020-10" db="EMBL/GenBank/DDBJ databases">
        <authorList>
            <person name="Roach M.J.R."/>
        </authorList>
    </citation>
    <scope>NUCLEOTIDE SEQUENCE</scope>
    <source>
        <strain evidence="11">CBS 1945</strain>
    </source>
</reference>
<dbReference type="Proteomes" id="UP000662931">
    <property type="component" value="Chromosome 4"/>
</dbReference>
<evidence type="ECO:0000256" key="8">
    <source>
        <dbReference type="ARBA" id="ARBA00031339"/>
    </source>
</evidence>